<proteinExistence type="predicted"/>
<evidence type="ECO:0000256" key="1">
    <source>
        <dbReference type="SAM" id="Phobius"/>
    </source>
</evidence>
<accession>A0ABV7VE02</accession>
<dbReference type="RefSeq" id="WP_379723859.1">
    <property type="nucleotide sequence ID" value="NZ_JBHRYJ010000001.1"/>
</dbReference>
<sequence>MANTTISKPTLAERWDSIKPAAFALVVGLIAGPILSNMIGFQILSSTARERSQSAGVAVQAQICATQARIADPKAGELDWSARRDLADHWAIMPGAKEAAPGVSSACSDLLAG</sequence>
<evidence type="ECO:0000313" key="3">
    <source>
        <dbReference type="Proteomes" id="UP001595711"/>
    </source>
</evidence>
<dbReference type="Proteomes" id="UP001595711">
    <property type="component" value="Unassembled WGS sequence"/>
</dbReference>
<evidence type="ECO:0000313" key="2">
    <source>
        <dbReference type="EMBL" id="MFC3675385.1"/>
    </source>
</evidence>
<protein>
    <submittedName>
        <fullName evidence="2">Uncharacterized protein</fullName>
    </submittedName>
</protein>
<keyword evidence="3" id="KW-1185">Reference proteome</keyword>
<keyword evidence="1" id="KW-0472">Membrane</keyword>
<dbReference type="EMBL" id="JBHRYJ010000001">
    <property type="protein sequence ID" value="MFC3675385.1"/>
    <property type="molecule type" value="Genomic_DNA"/>
</dbReference>
<feature type="transmembrane region" description="Helical" evidence="1">
    <location>
        <begin position="20"/>
        <end position="44"/>
    </location>
</feature>
<keyword evidence="1" id="KW-1133">Transmembrane helix</keyword>
<keyword evidence="1" id="KW-0812">Transmembrane</keyword>
<comment type="caution">
    <text evidence="2">The sequence shown here is derived from an EMBL/GenBank/DDBJ whole genome shotgun (WGS) entry which is preliminary data.</text>
</comment>
<reference evidence="3" key="1">
    <citation type="journal article" date="2019" name="Int. J. Syst. Evol. Microbiol.">
        <title>The Global Catalogue of Microorganisms (GCM) 10K type strain sequencing project: providing services to taxonomists for standard genome sequencing and annotation.</title>
        <authorList>
            <consortium name="The Broad Institute Genomics Platform"/>
            <consortium name="The Broad Institute Genome Sequencing Center for Infectious Disease"/>
            <person name="Wu L."/>
            <person name="Ma J."/>
        </authorList>
    </citation>
    <scope>NUCLEOTIDE SEQUENCE [LARGE SCALE GENOMIC DNA]</scope>
    <source>
        <strain evidence="3">KCTC 42182</strain>
    </source>
</reference>
<name>A0ABV7VE02_9PROT</name>
<organism evidence="2 3">
    <name type="scientific">Ferrovibrio xuzhouensis</name>
    <dbReference type="NCBI Taxonomy" id="1576914"/>
    <lineage>
        <taxon>Bacteria</taxon>
        <taxon>Pseudomonadati</taxon>
        <taxon>Pseudomonadota</taxon>
        <taxon>Alphaproteobacteria</taxon>
        <taxon>Rhodospirillales</taxon>
        <taxon>Rhodospirillaceae</taxon>
        <taxon>Ferrovibrio</taxon>
    </lineage>
</organism>
<gene>
    <name evidence="2" type="ORF">ACFOOQ_07515</name>
</gene>